<feature type="region of interest" description="Disordered" evidence="1">
    <location>
        <begin position="126"/>
        <end position="165"/>
    </location>
</feature>
<dbReference type="PROSITE" id="PS51257">
    <property type="entry name" value="PROKAR_LIPOPROTEIN"/>
    <property type="match status" value="1"/>
</dbReference>
<dbReference type="PATRIC" id="fig|1177179.3.peg.1242"/>
<dbReference type="AlphaFoldDB" id="L0WDW3"/>
<evidence type="ECO:0000313" key="2">
    <source>
        <dbReference type="EMBL" id="EKF75018.1"/>
    </source>
</evidence>
<reference evidence="2 3" key="1">
    <citation type="journal article" date="2012" name="J. Bacteriol.">
        <title>Genome Sequence of the Alkane-Degrading Bacterium Alcanivorax hongdengensis Type Strain A-11-3.</title>
        <authorList>
            <person name="Lai Q."/>
            <person name="Shao Z."/>
        </authorList>
    </citation>
    <scope>NUCLEOTIDE SEQUENCE [LARGE SCALE GENOMIC DNA]</scope>
    <source>
        <strain evidence="2 3">A-11-3</strain>
    </source>
</reference>
<comment type="caution">
    <text evidence="2">The sequence shown here is derived from an EMBL/GenBank/DDBJ whole genome shotgun (WGS) entry which is preliminary data.</text>
</comment>
<proteinExistence type="predicted"/>
<dbReference type="STRING" id="1177179.A11A3_06176"/>
<accession>L0WDW3</accession>
<dbReference type="OrthoDB" id="6077025at2"/>
<dbReference type="EMBL" id="AMRJ01000006">
    <property type="protein sequence ID" value="EKF75018.1"/>
    <property type="molecule type" value="Genomic_DNA"/>
</dbReference>
<gene>
    <name evidence="2" type="ORF">A11A3_06176</name>
</gene>
<evidence type="ECO:0000256" key="1">
    <source>
        <dbReference type="SAM" id="MobiDB-lite"/>
    </source>
</evidence>
<dbReference type="Proteomes" id="UP000010164">
    <property type="component" value="Unassembled WGS sequence"/>
</dbReference>
<keyword evidence="3" id="KW-1185">Reference proteome</keyword>
<evidence type="ECO:0000313" key="3">
    <source>
        <dbReference type="Proteomes" id="UP000010164"/>
    </source>
</evidence>
<dbReference type="RefSeq" id="WP_008928419.1">
    <property type="nucleotide sequence ID" value="NZ_AMRJ01000006.1"/>
</dbReference>
<name>L0WDW3_9GAMM</name>
<protein>
    <recommendedName>
        <fullName evidence="4">Lipoprotein</fullName>
    </recommendedName>
</protein>
<sequence length="288" mass="32192">MPYRSAPLFRYLVRCLLAAAPVLLAGCATSSFLPSFLQARQSVPDSVSGLSYPAIDRLGAMTGPCLALAEAHQNGRRITVTLLQQQWLPDCRRRIEQARARQEALQLTRAVEQAWRQVQAHGRAQQAERARLQARRQTLRQPAVKSGKNERAEASDTVSEQARRHHRERLRAATINELLRGVPDLPMAYTLGQPSSLSLTGFLSCLEVAYPNQGYEIEQRRDSLVVKALQADMLRGDVTIESHFSRAWGTWVLQQLSVAQVSASRARDRYRLARNLLADECPEALISG</sequence>
<organism evidence="2 3">
    <name type="scientific">Alcanivorax hongdengensis A-11-3</name>
    <dbReference type="NCBI Taxonomy" id="1177179"/>
    <lineage>
        <taxon>Bacteria</taxon>
        <taxon>Pseudomonadati</taxon>
        <taxon>Pseudomonadota</taxon>
        <taxon>Gammaproteobacteria</taxon>
        <taxon>Oceanospirillales</taxon>
        <taxon>Alcanivoracaceae</taxon>
        <taxon>Alcanivorax</taxon>
    </lineage>
</organism>
<evidence type="ECO:0008006" key="4">
    <source>
        <dbReference type="Google" id="ProtNLM"/>
    </source>
</evidence>